<name>A0A087D7X1_9BIFI</name>
<organism evidence="2 3">
    <name type="scientific">Bifidobacterium saguini DSM 23967</name>
    <dbReference type="NCBI Taxonomy" id="1437607"/>
    <lineage>
        <taxon>Bacteria</taxon>
        <taxon>Bacillati</taxon>
        <taxon>Actinomycetota</taxon>
        <taxon>Actinomycetes</taxon>
        <taxon>Bifidobacteriales</taxon>
        <taxon>Bifidobacteriaceae</taxon>
        <taxon>Bifidobacterium</taxon>
    </lineage>
</organism>
<sequence length="371" mass="42461">MDKKHSLWILTINDNANYGNRLQNYALQEVLRTYACEVSTLHCAVQSSNCCVAAVKNILRPIKRFIREHKGAAGALQKKRRKNFESFTNQFVNDGLLSLTPGVGFSRHLSGNERFIIGSDQVWNDRLVKNDMLEVRLGSLFPEHTGIAYAASFGISQVSESSSEAYAQFLPRLSAISVREDQGALLVRELSGQPASVVLDPTLMLTSTRWNDIIPGNYIPKDERYVLTYFLGKPSLEQDKVIQQYAKKHGYKIRRMLDISDPETYVVGPREFVEMFSKSQFVFTDSYHACCFSIIFNKQFKVFNRTGFSGTASMNSRMQTLFRLFELNDMMDDDTRLDPVDYTRVNDLLEQHRRESRRWLDDALAKIGISE</sequence>
<protein>
    <recommendedName>
        <fullName evidence="1">Polysaccharide pyruvyl transferase domain-containing protein</fullName>
    </recommendedName>
</protein>
<gene>
    <name evidence="2" type="ORF">BISA_2286</name>
</gene>
<evidence type="ECO:0000259" key="1">
    <source>
        <dbReference type="Pfam" id="PF04230"/>
    </source>
</evidence>
<comment type="caution">
    <text evidence="2">The sequence shown here is derived from an EMBL/GenBank/DDBJ whole genome shotgun (WGS) entry which is preliminary data.</text>
</comment>
<accession>A0A087D7X1</accession>
<feature type="domain" description="Polysaccharide pyruvyl transferase" evidence="1">
    <location>
        <begin position="17"/>
        <end position="300"/>
    </location>
</feature>
<evidence type="ECO:0000313" key="3">
    <source>
        <dbReference type="Proteomes" id="UP000029066"/>
    </source>
</evidence>
<dbReference type="EMBL" id="JGZN01000014">
    <property type="protein sequence ID" value="KFI91621.1"/>
    <property type="molecule type" value="Genomic_DNA"/>
</dbReference>
<dbReference type="InterPro" id="IPR007345">
    <property type="entry name" value="Polysacch_pyruvyl_Trfase"/>
</dbReference>
<reference evidence="2 3" key="1">
    <citation type="submission" date="2014-03" db="EMBL/GenBank/DDBJ databases">
        <title>Genomics of Bifidobacteria.</title>
        <authorList>
            <person name="Ventura M."/>
            <person name="Milani C."/>
            <person name="Lugli G.A."/>
        </authorList>
    </citation>
    <scope>NUCLEOTIDE SEQUENCE [LARGE SCALE GENOMIC DNA]</scope>
    <source>
        <strain evidence="2 3">DSM 23967</strain>
    </source>
</reference>
<evidence type="ECO:0000313" key="2">
    <source>
        <dbReference type="EMBL" id="KFI91621.1"/>
    </source>
</evidence>
<dbReference type="Pfam" id="PF04230">
    <property type="entry name" value="PS_pyruv_trans"/>
    <property type="match status" value="1"/>
</dbReference>
<dbReference type="Proteomes" id="UP000029066">
    <property type="component" value="Unassembled WGS sequence"/>
</dbReference>
<dbReference type="OrthoDB" id="9811182at2"/>
<dbReference type="AlphaFoldDB" id="A0A087D7X1"/>
<proteinExistence type="predicted"/>
<dbReference type="RefSeq" id="WP_033891678.1">
    <property type="nucleotide sequence ID" value="NZ_JDUT01000016.1"/>
</dbReference>
<dbReference type="STRING" id="1437607.BISA_2286"/>